<dbReference type="Proteomes" id="UP000001854">
    <property type="component" value="Segment"/>
</dbReference>
<keyword evidence="1" id="KW-0175">Coiled coil</keyword>
<feature type="coiled-coil region" evidence="1">
    <location>
        <begin position="41"/>
        <end position="75"/>
    </location>
</feature>
<dbReference type="KEGG" id="vg:6870713"/>
<evidence type="ECO:0000313" key="3">
    <source>
        <dbReference type="Proteomes" id="UP000001854"/>
    </source>
</evidence>
<keyword evidence="3" id="KW-1185">Reference proteome</keyword>
<organism evidence="2 3">
    <name type="scientific">Ralstonia phage RSB1</name>
    <dbReference type="NCBI Taxonomy" id="551790"/>
    <lineage>
        <taxon>Viruses</taxon>
        <taxon>Duplodnaviria</taxon>
        <taxon>Heunggongvirae</taxon>
        <taxon>Uroviricota</taxon>
        <taxon>Caudoviricetes</taxon>
        <taxon>Autographivirales</taxon>
        <taxon>Autonotataviridae</taxon>
        <taxon>Okabevirinae</taxon>
        <taxon>Higashivirus</taxon>
        <taxon>Higashivirus RSB1</taxon>
    </lineage>
</organism>
<evidence type="ECO:0000256" key="1">
    <source>
        <dbReference type="SAM" id="Coils"/>
    </source>
</evidence>
<evidence type="ECO:0000313" key="2">
    <source>
        <dbReference type="EMBL" id="BAG70367.1"/>
    </source>
</evidence>
<reference evidence="2 3" key="1">
    <citation type="journal article" date="2009" name="J. Bacteriol.">
        <title>Genomic characterization of Ralstonia solanacearum phage phiRSB1, a T7-like wide-host-range phage.</title>
        <authorList>
            <person name="Kawasaki T."/>
            <person name="Shimizu M."/>
            <person name="Satsuma H."/>
            <person name="Fujiwara A."/>
            <person name="Fujie M."/>
            <person name="Usami S."/>
            <person name="Yamada T."/>
        </authorList>
    </citation>
    <scope>NUCLEOTIDE SEQUENCE [LARGE SCALE GENOMIC DNA]</scope>
</reference>
<name>B5BTU5_9CAUD</name>
<dbReference type="RefSeq" id="YP_002213698.1">
    <property type="nucleotide sequence ID" value="NC_011201.1"/>
</dbReference>
<sequence length="207" mass="23418">MLQEKLDCMRHMYNEANEVAGRHFGALLEEQKKTRFYREAYDRTSKQRDNMVEECRQLRARLADLQAQQRDAGAQAFARIVAEADYSALEQRVAALIAPYGATQESVRTVARSAKLGWPYGKAVQPQREVKYEGHAGDGGIQGHSIGEEYPFVVYGQQFAGVVKYRVLDTRTGGVYWAKLSSSKSASNFVARLKRENRYVQTDGRLS</sequence>
<dbReference type="EMBL" id="AB451219">
    <property type="protein sequence ID" value="BAG70367.1"/>
    <property type="molecule type" value="Genomic_DNA"/>
</dbReference>
<protein>
    <submittedName>
        <fullName evidence="2">Uncharacterized protein</fullName>
    </submittedName>
</protein>
<proteinExistence type="predicted"/>
<accession>B5BTU5</accession>
<dbReference type="GeneID" id="6870713"/>